<dbReference type="InterPro" id="IPR001548">
    <property type="entry name" value="Peptidase_M2"/>
</dbReference>
<evidence type="ECO:0000256" key="5">
    <source>
        <dbReference type="PIRSR" id="PIRSR601548-10"/>
    </source>
</evidence>
<name>A0A815PUX1_9BILA</name>
<dbReference type="GO" id="GO:0005886">
    <property type="term" value="C:plasma membrane"/>
    <property type="evidence" value="ECO:0007669"/>
    <property type="project" value="TreeGrafter"/>
</dbReference>
<comment type="caution">
    <text evidence="10">The sequence shown here is derived from an EMBL/GenBank/DDBJ whole genome shotgun (WGS) entry which is preliminary data.</text>
</comment>
<dbReference type="GO" id="GO:0008241">
    <property type="term" value="F:peptidyl-dipeptidase activity"/>
    <property type="evidence" value="ECO:0007669"/>
    <property type="project" value="InterPro"/>
</dbReference>
<proteinExistence type="inferred from homology"/>
<feature type="binding site" evidence="6">
    <location>
        <position position="284"/>
    </location>
    <ligand>
        <name>chloride</name>
        <dbReference type="ChEBI" id="CHEBI:17996"/>
        <label>1</label>
    </ligand>
</feature>
<feature type="non-terminal residue" evidence="10">
    <location>
        <position position="458"/>
    </location>
</feature>
<evidence type="ECO:0000256" key="2">
    <source>
        <dbReference type="ARBA" id="ARBA00022729"/>
    </source>
</evidence>
<organism evidence="10 11">
    <name type="scientific">Rotaria sordida</name>
    <dbReference type="NCBI Taxonomy" id="392033"/>
    <lineage>
        <taxon>Eukaryota</taxon>
        <taxon>Metazoa</taxon>
        <taxon>Spiralia</taxon>
        <taxon>Gnathifera</taxon>
        <taxon>Rotifera</taxon>
        <taxon>Eurotatoria</taxon>
        <taxon>Bdelloidea</taxon>
        <taxon>Philodinida</taxon>
        <taxon>Philodinidae</taxon>
        <taxon>Rotaria</taxon>
    </lineage>
</organism>
<dbReference type="EMBL" id="CAJNOT010005038">
    <property type="protein sequence ID" value="CAF1453639.1"/>
    <property type="molecule type" value="Genomic_DNA"/>
</dbReference>
<feature type="disulfide bond" evidence="7">
    <location>
        <begin position="210"/>
        <end position="218"/>
    </location>
</feature>
<reference evidence="10" key="1">
    <citation type="submission" date="2021-02" db="EMBL/GenBank/DDBJ databases">
        <authorList>
            <person name="Nowell W R."/>
        </authorList>
    </citation>
    <scope>NUCLEOTIDE SEQUENCE</scope>
</reference>
<dbReference type="GO" id="GO:0008237">
    <property type="term" value="F:metallopeptidase activity"/>
    <property type="evidence" value="ECO:0007669"/>
    <property type="project" value="InterPro"/>
</dbReference>
<dbReference type="PROSITE" id="PS52011">
    <property type="entry name" value="PEPTIDASE_M2"/>
    <property type="match status" value="1"/>
</dbReference>
<dbReference type="PANTHER" id="PTHR10514:SF27">
    <property type="entry name" value="ANGIOTENSIN-CONVERTING ENZYME"/>
    <property type="match status" value="1"/>
</dbReference>
<dbReference type="Proteomes" id="UP000663864">
    <property type="component" value="Unassembled WGS sequence"/>
</dbReference>
<evidence type="ECO:0000256" key="1">
    <source>
        <dbReference type="ARBA" id="ARBA00008139"/>
    </source>
</evidence>
<evidence type="ECO:0000313" key="11">
    <source>
        <dbReference type="Proteomes" id="UP000663864"/>
    </source>
</evidence>
<keyword evidence="4 5" id="KW-0325">Glycoprotein</keyword>
<dbReference type="Pfam" id="PF01401">
    <property type="entry name" value="Peptidase_M2"/>
    <property type="match status" value="2"/>
</dbReference>
<evidence type="ECO:0000256" key="9">
    <source>
        <dbReference type="SAM" id="SignalP"/>
    </source>
</evidence>
<gene>
    <name evidence="10" type="ORF">ZHD862_LOCUS35382</name>
</gene>
<accession>A0A815PUX1</accession>
<protein>
    <recommendedName>
        <fullName evidence="12">Angiotensin-converting enzyme</fullName>
    </recommendedName>
</protein>
<evidence type="ECO:0000256" key="8">
    <source>
        <dbReference type="PROSITE-ProRule" id="PRU01355"/>
    </source>
</evidence>
<evidence type="ECO:0000313" key="10">
    <source>
        <dbReference type="EMBL" id="CAF1453639.1"/>
    </source>
</evidence>
<dbReference type="PANTHER" id="PTHR10514">
    <property type="entry name" value="ANGIOTENSIN-CONVERTING ENZYME"/>
    <property type="match status" value="1"/>
</dbReference>
<feature type="glycosylation site" description="N-linked (GlcNAc...) (complex) asparagine" evidence="5">
    <location>
        <position position="168"/>
    </location>
</feature>
<comment type="similarity">
    <text evidence="1 8">Belongs to the peptidase M2 family.</text>
</comment>
<dbReference type="GO" id="GO:0006508">
    <property type="term" value="P:proteolysis"/>
    <property type="evidence" value="ECO:0007669"/>
    <property type="project" value="InterPro"/>
</dbReference>
<feature type="signal peptide" evidence="9">
    <location>
        <begin position="1"/>
        <end position="20"/>
    </location>
</feature>
<keyword evidence="3 7" id="KW-1015">Disulfide bond</keyword>
<dbReference type="SUPFAM" id="SSF55486">
    <property type="entry name" value="Metalloproteases ('zincins'), catalytic domain"/>
    <property type="match status" value="2"/>
</dbReference>
<evidence type="ECO:0000256" key="3">
    <source>
        <dbReference type="ARBA" id="ARBA00023157"/>
    </source>
</evidence>
<feature type="chain" id="PRO_5032914855" description="Angiotensin-converting enzyme" evidence="9">
    <location>
        <begin position="21"/>
        <end position="458"/>
    </location>
</feature>
<sequence>MKNFLIIIILLISSFQFSISNRKQNHYNQQQFESIIINSLHKYFTYEFEESISINHNIEKNNDEIEVDPNDHVNVELWNKLNEEDIKKMPVINDYSNEYVAKKWLKWYLLIAERYNQVDAHVHWNYMTNITEENQKAITAQNLIQSPFGRLILPIAKKFNEYMKYSENDDLKRIFGRLASSITSNNDDDVKRTSKLQSQLEDIYSTTKVCELNDKKKCYTLAPYLERLMQIEKDYDRLLWAWKGWHDECGNKIRPVYLPYIDLLNKNAKENGYQDLAEYWIEDYEMGNVTEFESIIDQLLKDIMPLYEQLHAYVRGRLCSQYENRFDCDGSQLEDIYSTTKVCELNDKKKCYTLAPYLERLMQIEKDYDRLLWAWKGWHDECGNKIRPVYLPYIDLLNKHAKENGYQDLAEYWIEDYEMGNVTEFESIIDQLLKDIMPLYEQLHAYVRGRLCSQYENR</sequence>
<dbReference type="AlphaFoldDB" id="A0A815PUX1"/>
<evidence type="ECO:0000256" key="6">
    <source>
        <dbReference type="PIRSR" id="PIRSR601548-2"/>
    </source>
</evidence>
<comment type="caution">
    <text evidence="8">Lacks conserved residue(s) required for the propagation of feature annotation.</text>
</comment>
<evidence type="ECO:0008006" key="12">
    <source>
        <dbReference type="Google" id="ProtNLM"/>
    </source>
</evidence>
<feature type="glycosylation site" description="N-linked (GlcNAc...) asparagine; partial" evidence="5">
    <location>
        <position position="213"/>
    </location>
</feature>
<feature type="glycosylation site" description="N-linked (GlcNAc...) asparagine" evidence="5">
    <location>
        <position position="129"/>
    </location>
</feature>
<keyword evidence="2 9" id="KW-0732">Signal</keyword>
<evidence type="ECO:0000256" key="7">
    <source>
        <dbReference type="PIRSR" id="PIRSR601548-4"/>
    </source>
</evidence>
<evidence type="ECO:0000256" key="4">
    <source>
        <dbReference type="ARBA" id="ARBA00023180"/>
    </source>
</evidence>